<dbReference type="AlphaFoldDB" id="A0AAD9QT82"/>
<dbReference type="PROSITE" id="PS50835">
    <property type="entry name" value="IG_LIKE"/>
    <property type="match status" value="2"/>
</dbReference>
<dbReference type="Pfam" id="PF00041">
    <property type="entry name" value="fn3"/>
    <property type="match status" value="1"/>
</dbReference>
<keyword evidence="1" id="KW-0732">Signal</keyword>
<evidence type="ECO:0000259" key="6">
    <source>
        <dbReference type="PROSITE" id="PS50853"/>
    </source>
</evidence>
<dbReference type="Pfam" id="PF13927">
    <property type="entry name" value="Ig_3"/>
    <property type="match status" value="1"/>
</dbReference>
<gene>
    <name evidence="7" type="ORF">P5673_009342</name>
</gene>
<keyword evidence="8" id="KW-1185">Reference proteome</keyword>
<feature type="domain" description="Fibronectin type-III" evidence="6">
    <location>
        <begin position="389"/>
        <end position="472"/>
    </location>
</feature>
<dbReference type="InterPro" id="IPR003961">
    <property type="entry name" value="FN3_dom"/>
</dbReference>
<dbReference type="InterPro" id="IPR036179">
    <property type="entry name" value="Ig-like_dom_sf"/>
</dbReference>
<evidence type="ECO:0000313" key="7">
    <source>
        <dbReference type="EMBL" id="KAK2566676.1"/>
    </source>
</evidence>
<proteinExistence type="predicted"/>
<reference evidence="7" key="2">
    <citation type="journal article" date="2023" name="Science">
        <title>Genomic signatures of disease resistance in endangered staghorn corals.</title>
        <authorList>
            <person name="Vollmer S.V."/>
            <person name="Selwyn J.D."/>
            <person name="Despard B.A."/>
            <person name="Roesel C.L."/>
        </authorList>
    </citation>
    <scope>NUCLEOTIDE SEQUENCE</scope>
    <source>
        <strain evidence="7">K2</strain>
    </source>
</reference>
<feature type="domain" description="Ig-like" evidence="5">
    <location>
        <begin position="200"/>
        <end position="295"/>
    </location>
</feature>
<dbReference type="Gene3D" id="2.60.40.10">
    <property type="entry name" value="Immunoglobulins"/>
    <property type="match status" value="5"/>
</dbReference>
<keyword evidence="3" id="KW-1015">Disulfide bond</keyword>
<dbReference type="SUPFAM" id="SSF49265">
    <property type="entry name" value="Fibronectin type III"/>
    <property type="match status" value="1"/>
</dbReference>
<protein>
    <submittedName>
        <fullName evidence="7">Neural cell adhesion molecule 1</fullName>
    </submittedName>
</protein>
<name>A0AAD9QT82_ACRCE</name>
<dbReference type="Proteomes" id="UP001249851">
    <property type="component" value="Unassembled WGS sequence"/>
</dbReference>
<dbReference type="PROSITE" id="PS50853">
    <property type="entry name" value="FN3"/>
    <property type="match status" value="1"/>
</dbReference>
<dbReference type="PANTHER" id="PTHR12231">
    <property type="entry name" value="CTX-RELATED TYPE I TRANSMEMBRANE PROTEIN"/>
    <property type="match status" value="1"/>
</dbReference>
<dbReference type="SUPFAM" id="SSF48726">
    <property type="entry name" value="Immunoglobulin"/>
    <property type="match status" value="4"/>
</dbReference>
<evidence type="ECO:0000259" key="5">
    <source>
        <dbReference type="PROSITE" id="PS50835"/>
    </source>
</evidence>
<sequence length="472" mass="52474">MKRTNLADSIMKKLPSTSAIFQQTRDYQIPCFVTGEEFVAWVTPAKPARPGVPAIPSKRITEAQPSERKRINKVGDNYQLYIEKVTADDGGTHQCVGASNSRTFTLSVDINVGNESPLYVRLGQKDIVRLDVSSYPAPTYTWSKDGQALTFDSRRTLDRYTGNIALNPVIQSDEGNYSCTVRYGIQQQPNNFPVFVVDIPRISKPQGDPVYRQGTVGYNITFRCDIISGKPAPTITWYVSWEGTIQPINSLYDSRWSHPTKEEFTITGIQQQDKDKYRCIAENAAGKDELRFEITEVSAPPRLISPPDNVYTFIGNRKNTSILCAFSGYPVPMVKMLNDNGTVVDEGNGSALFVIPGTYTDEFFGEYNCSAVNTIGRTNILLSLLVATKPEVPQNVVVETTCEDISLTWQKPINDGGMPITNYVISLRSSSDQTLRRMNVDASLSETNIISKEIEAETAYKVSVLARNNAGY</sequence>
<dbReference type="CDD" id="cd00063">
    <property type="entry name" value="FN3"/>
    <property type="match status" value="1"/>
</dbReference>
<evidence type="ECO:0000256" key="4">
    <source>
        <dbReference type="ARBA" id="ARBA00023319"/>
    </source>
</evidence>
<dbReference type="InterPro" id="IPR003599">
    <property type="entry name" value="Ig_sub"/>
</dbReference>
<dbReference type="InterPro" id="IPR013098">
    <property type="entry name" value="Ig_I-set"/>
</dbReference>
<evidence type="ECO:0000256" key="1">
    <source>
        <dbReference type="ARBA" id="ARBA00022729"/>
    </source>
</evidence>
<accession>A0AAD9QT82</accession>
<reference evidence="7" key="1">
    <citation type="journal article" date="2023" name="G3 (Bethesda)">
        <title>Whole genome assembly and annotation of the endangered Caribbean coral Acropora cervicornis.</title>
        <authorList>
            <person name="Selwyn J.D."/>
            <person name="Vollmer S.V."/>
        </authorList>
    </citation>
    <scope>NUCLEOTIDE SEQUENCE</scope>
    <source>
        <strain evidence="7">K2</strain>
    </source>
</reference>
<dbReference type="Pfam" id="PF07679">
    <property type="entry name" value="I-set"/>
    <property type="match status" value="1"/>
</dbReference>
<dbReference type="InterPro" id="IPR036116">
    <property type="entry name" value="FN3_sf"/>
</dbReference>
<feature type="domain" description="Ig-like" evidence="5">
    <location>
        <begin position="65"/>
        <end position="195"/>
    </location>
</feature>
<keyword evidence="2" id="KW-0677">Repeat</keyword>
<evidence type="ECO:0000256" key="2">
    <source>
        <dbReference type="ARBA" id="ARBA00022737"/>
    </source>
</evidence>
<organism evidence="7 8">
    <name type="scientific">Acropora cervicornis</name>
    <name type="common">Staghorn coral</name>
    <dbReference type="NCBI Taxonomy" id="6130"/>
    <lineage>
        <taxon>Eukaryota</taxon>
        <taxon>Metazoa</taxon>
        <taxon>Cnidaria</taxon>
        <taxon>Anthozoa</taxon>
        <taxon>Hexacorallia</taxon>
        <taxon>Scleractinia</taxon>
        <taxon>Astrocoeniina</taxon>
        <taxon>Acroporidae</taxon>
        <taxon>Acropora</taxon>
    </lineage>
</organism>
<evidence type="ECO:0000313" key="8">
    <source>
        <dbReference type="Proteomes" id="UP001249851"/>
    </source>
</evidence>
<comment type="caution">
    <text evidence="7">The sequence shown here is derived from an EMBL/GenBank/DDBJ whole genome shotgun (WGS) entry which is preliminary data.</text>
</comment>
<dbReference type="InterPro" id="IPR051170">
    <property type="entry name" value="Neural/epithelial_adhesion"/>
</dbReference>
<dbReference type="EMBL" id="JARQWQ010000016">
    <property type="protein sequence ID" value="KAK2566676.1"/>
    <property type="molecule type" value="Genomic_DNA"/>
</dbReference>
<dbReference type="InterPro" id="IPR013783">
    <property type="entry name" value="Ig-like_fold"/>
</dbReference>
<evidence type="ECO:0000256" key="3">
    <source>
        <dbReference type="ARBA" id="ARBA00023157"/>
    </source>
</evidence>
<keyword evidence="4" id="KW-0393">Immunoglobulin domain</keyword>
<dbReference type="InterPro" id="IPR003598">
    <property type="entry name" value="Ig_sub2"/>
</dbReference>
<dbReference type="InterPro" id="IPR007110">
    <property type="entry name" value="Ig-like_dom"/>
</dbReference>
<dbReference type="PANTHER" id="PTHR12231:SF253">
    <property type="entry name" value="DPR-INTERACTING PROTEIN ETA, ISOFORM B-RELATED"/>
    <property type="match status" value="1"/>
</dbReference>
<dbReference type="SMART" id="SM00409">
    <property type="entry name" value="IG"/>
    <property type="match status" value="3"/>
</dbReference>
<dbReference type="SMART" id="SM00408">
    <property type="entry name" value="IGc2"/>
    <property type="match status" value="3"/>
</dbReference>